<accession>A0A9N9RE58</accession>
<dbReference type="OrthoDB" id="7723891at2759"/>
<dbReference type="PANTHER" id="PTHR24260:SF143">
    <property type="entry name" value="SERINE PROTEASE GD-LIKE PROTEIN"/>
    <property type="match status" value="1"/>
</dbReference>
<evidence type="ECO:0000256" key="6">
    <source>
        <dbReference type="ARBA" id="ARBA00084094"/>
    </source>
</evidence>
<dbReference type="InterPro" id="IPR009003">
    <property type="entry name" value="Peptidase_S1_PA"/>
</dbReference>
<evidence type="ECO:0000313" key="10">
    <source>
        <dbReference type="Proteomes" id="UP001153714"/>
    </source>
</evidence>
<evidence type="ECO:0000256" key="7">
    <source>
        <dbReference type="SAM" id="SignalP"/>
    </source>
</evidence>
<proteinExistence type="predicted"/>
<dbReference type="EMBL" id="OU893338">
    <property type="protein sequence ID" value="CAG9795102.1"/>
    <property type="molecule type" value="Genomic_DNA"/>
</dbReference>
<evidence type="ECO:0000256" key="2">
    <source>
        <dbReference type="ARBA" id="ARBA00022656"/>
    </source>
</evidence>
<reference evidence="9" key="2">
    <citation type="submission" date="2022-10" db="EMBL/GenBank/DDBJ databases">
        <authorList>
            <consortium name="ENA_rothamsted_submissions"/>
            <consortium name="culmorum"/>
            <person name="King R."/>
        </authorList>
    </citation>
    <scope>NUCLEOTIDE SEQUENCE</scope>
</reference>
<dbReference type="InterPro" id="IPR018114">
    <property type="entry name" value="TRYPSIN_HIS"/>
</dbReference>
<dbReference type="PANTHER" id="PTHR24260">
    <property type="match status" value="1"/>
</dbReference>
<dbReference type="InterPro" id="IPR043504">
    <property type="entry name" value="Peptidase_S1_PA_chymotrypsin"/>
</dbReference>
<sequence length="468" mass="52134">MPILNFFILISFCFINVKAMAIEGRALARYDPCGLGIVHFDRLTERVWRGVINLGLYSSLLEVEIGVQFEKKVRIYAAPQNTSIYFNDDTQEFIFKPNGHPPMVYTFFLAVDFLAQNNSDVPTVTKFSLNNVTLCNDDIKAAQTLKSLNLTKESDKYQTHVCGRRSLGNTELVTMQTDAKTGDWPWHVAIFITESESNQTSYYCGGNIISRTAVVTAGHCVFKDNIRVQPYRITVIAGSSHHKAFIQPGIQTLKATDVILHPSYDASQATADIAIIKVNSFTYSAYVQPICVWGPVYSKNDLIGQIATVVGFGHDNDNNPSDVLRAAFIMIQNDTTCLNYSPAVYTKLINEFTICAGYGPTSGTNPRNGDSGGGLVIPVLQNDHKISWFLRGVLSKCGVSPGHTECDPRYYVVYTDVAPHYGWIYHHSGEKKAALAEFLAGSSRYKVSRRRFTNRWRSSRLSQVLVTA</sequence>
<dbReference type="FunFam" id="2.40.10.10:FF:000068">
    <property type="entry name" value="transmembrane protease serine 2"/>
    <property type="match status" value="1"/>
</dbReference>
<dbReference type="SUPFAM" id="SSF50494">
    <property type="entry name" value="Trypsin-like serine proteases"/>
    <property type="match status" value="1"/>
</dbReference>
<dbReference type="GO" id="GO:0004252">
    <property type="term" value="F:serine-type endopeptidase activity"/>
    <property type="evidence" value="ECO:0007669"/>
    <property type="project" value="InterPro"/>
</dbReference>
<keyword evidence="3" id="KW-1015">Disulfide bond</keyword>
<feature type="domain" description="Peptidase S1" evidence="8">
    <location>
        <begin position="166"/>
        <end position="429"/>
    </location>
</feature>
<dbReference type="CDD" id="cd00190">
    <property type="entry name" value="Tryp_SPc"/>
    <property type="match status" value="1"/>
</dbReference>
<evidence type="ECO:0000256" key="3">
    <source>
        <dbReference type="ARBA" id="ARBA00023157"/>
    </source>
</evidence>
<evidence type="ECO:0000313" key="9">
    <source>
        <dbReference type="EMBL" id="CAG9795102.1"/>
    </source>
</evidence>
<keyword evidence="7" id="KW-0732">Signal</keyword>
<keyword evidence="10" id="KW-1185">Reference proteome</keyword>
<name>A0A9N9RE58_9NEOP</name>
<protein>
    <recommendedName>
        <fullName evidence="8">Peptidase S1 domain-containing protein</fullName>
    </recommendedName>
</protein>
<gene>
    <name evidence="9" type="ORF">DIATSA_LOCUS12408</name>
</gene>
<keyword evidence="2" id="KW-0800">Toxin</keyword>
<dbReference type="InterPro" id="IPR001314">
    <property type="entry name" value="Peptidase_S1A"/>
</dbReference>
<dbReference type="AlphaFoldDB" id="A0A9N9RE58"/>
<dbReference type="GO" id="GO:0006508">
    <property type="term" value="P:proteolysis"/>
    <property type="evidence" value="ECO:0007669"/>
    <property type="project" value="InterPro"/>
</dbReference>
<keyword evidence="6" id="KW-1205">Fibrinolytic toxin</keyword>
<feature type="chain" id="PRO_5040355172" description="Peptidase S1 domain-containing protein" evidence="7">
    <location>
        <begin position="20"/>
        <end position="468"/>
    </location>
</feature>
<reference evidence="9" key="1">
    <citation type="submission" date="2021-12" db="EMBL/GenBank/DDBJ databases">
        <authorList>
            <person name="King R."/>
        </authorList>
    </citation>
    <scope>NUCLEOTIDE SEQUENCE</scope>
</reference>
<dbReference type="GO" id="GO:0005576">
    <property type="term" value="C:extracellular region"/>
    <property type="evidence" value="ECO:0007669"/>
    <property type="project" value="UniProtKB-SubCell"/>
</dbReference>
<evidence type="ECO:0000256" key="1">
    <source>
        <dbReference type="ARBA" id="ARBA00004239"/>
    </source>
</evidence>
<comment type="function">
    <text evidence="5">Fibrinolytic activity; shows preferential cleavage of Arg-Gly bonds in all three fibrinogen chains. Contact with the caterpillars causes severe bleeding, due the anticoagulant effect of the protein.</text>
</comment>
<organism evidence="9 10">
    <name type="scientific">Diatraea saccharalis</name>
    <name type="common">sugarcane borer</name>
    <dbReference type="NCBI Taxonomy" id="40085"/>
    <lineage>
        <taxon>Eukaryota</taxon>
        <taxon>Metazoa</taxon>
        <taxon>Ecdysozoa</taxon>
        <taxon>Arthropoda</taxon>
        <taxon>Hexapoda</taxon>
        <taxon>Insecta</taxon>
        <taxon>Pterygota</taxon>
        <taxon>Neoptera</taxon>
        <taxon>Endopterygota</taxon>
        <taxon>Lepidoptera</taxon>
        <taxon>Glossata</taxon>
        <taxon>Ditrysia</taxon>
        <taxon>Pyraloidea</taxon>
        <taxon>Crambidae</taxon>
        <taxon>Crambinae</taxon>
        <taxon>Diatraea</taxon>
    </lineage>
</organism>
<keyword evidence="4" id="KW-1199">Hemostasis impairing toxin</keyword>
<dbReference type="PROSITE" id="PS50240">
    <property type="entry name" value="TRYPSIN_DOM"/>
    <property type="match status" value="1"/>
</dbReference>
<dbReference type="SMART" id="SM00020">
    <property type="entry name" value="Tryp_SPc"/>
    <property type="match status" value="1"/>
</dbReference>
<dbReference type="PRINTS" id="PR00722">
    <property type="entry name" value="CHYMOTRYPSIN"/>
</dbReference>
<dbReference type="Gene3D" id="2.40.10.10">
    <property type="entry name" value="Trypsin-like serine proteases"/>
    <property type="match status" value="1"/>
</dbReference>
<feature type="signal peptide" evidence="7">
    <location>
        <begin position="1"/>
        <end position="19"/>
    </location>
</feature>
<dbReference type="GO" id="GO:0090729">
    <property type="term" value="F:toxin activity"/>
    <property type="evidence" value="ECO:0007669"/>
    <property type="project" value="UniProtKB-KW"/>
</dbReference>
<dbReference type="Pfam" id="PF00089">
    <property type="entry name" value="Trypsin"/>
    <property type="match status" value="1"/>
</dbReference>
<dbReference type="PROSITE" id="PS00134">
    <property type="entry name" value="TRYPSIN_HIS"/>
    <property type="match status" value="1"/>
</dbReference>
<evidence type="ECO:0000256" key="4">
    <source>
        <dbReference type="ARBA" id="ARBA00023240"/>
    </source>
</evidence>
<dbReference type="InterPro" id="IPR051333">
    <property type="entry name" value="CLIP_Serine_Protease"/>
</dbReference>
<dbReference type="Proteomes" id="UP001153714">
    <property type="component" value="Chromosome 7"/>
</dbReference>
<evidence type="ECO:0000256" key="5">
    <source>
        <dbReference type="ARBA" id="ARBA00055534"/>
    </source>
</evidence>
<dbReference type="InterPro" id="IPR001254">
    <property type="entry name" value="Trypsin_dom"/>
</dbReference>
<comment type="subcellular location">
    <subcellularLocation>
        <location evidence="1">Secreted</location>
        <location evidence="1">Extracellular space</location>
    </subcellularLocation>
</comment>
<evidence type="ECO:0000259" key="8">
    <source>
        <dbReference type="PROSITE" id="PS50240"/>
    </source>
</evidence>